<dbReference type="EMBL" id="JAJLJH010000001">
    <property type="protein sequence ID" value="MCK9684277.1"/>
    <property type="molecule type" value="Genomic_DNA"/>
</dbReference>
<dbReference type="SUPFAM" id="SSF52833">
    <property type="entry name" value="Thioredoxin-like"/>
    <property type="match status" value="1"/>
</dbReference>
<dbReference type="InterPro" id="IPR013766">
    <property type="entry name" value="Thioredoxin_domain"/>
</dbReference>
<name>A0A9X1YH20_9BURK</name>
<feature type="domain" description="Thioredoxin" evidence="1">
    <location>
        <begin position="9"/>
        <end position="79"/>
    </location>
</feature>
<dbReference type="RefSeq" id="WP_275680311.1">
    <property type="nucleotide sequence ID" value="NZ_JAJLJH010000001.1"/>
</dbReference>
<keyword evidence="3" id="KW-1185">Reference proteome</keyword>
<dbReference type="CDD" id="cd02947">
    <property type="entry name" value="TRX_family"/>
    <property type="match status" value="1"/>
</dbReference>
<accession>A0A9X1YH20</accession>
<dbReference type="InterPro" id="IPR036249">
    <property type="entry name" value="Thioredoxin-like_sf"/>
</dbReference>
<comment type="caution">
    <text evidence="2">The sequence shown here is derived from an EMBL/GenBank/DDBJ whole genome shotgun (WGS) entry which is preliminary data.</text>
</comment>
<evidence type="ECO:0000313" key="3">
    <source>
        <dbReference type="Proteomes" id="UP001139353"/>
    </source>
</evidence>
<organism evidence="2 3">
    <name type="scientific">Scleromatobacter humisilvae</name>
    <dbReference type="NCBI Taxonomy" id="2897159"/>
    <lineage>
        <taxon>Bacteria</taxon>
        <taxon>Pseudomonadati</taxon>
        <taxon>Pseudomonadota</taxon>
        <taxon>Betaproteobacteria</taxon>
        <taxon>Burkholderiales</taxon>
        <taxon>Sphaerotilaceae</taxon>
        <taxon>Scleromatobacter</taxon>
    </lineage>
</organism>
<gene>
    <name evidence="2" type="ORF">LPC04_01000</name>
</gene>
<sequence length="130" mass="14364">MNPSNPSAEPLLVACLCAQWCRTCDAYRDTLAATRDAMRRGHPDAAMRFVWVDIEDESELVGDLDIEDFPTILLARGDQVLFFGPVLPHAQTLDRLVRNALDTDLPPLSTAALAEDVRALPARLRAHEAL</sequence>
<evidence type="ECO:0000313" key="2">
    <source>
        <dbReference type="EMBL" id="MCK9684277.1"/>
    </source>
</evidence>
<dbReference type="Proteomes" id="UP001139353">
    <property type="component" value="Unassembled WGS sequence"/>
</dbReference>
<dbReference type="Pfam" id="PF00085">
    <property type="entry name" value="Thioredoxin"/>
    <property type="match status" value="1"/>
</dbReference>
<dbReference type="Gene3D" id="3.40.30.10">
    <property type="entry name" value="Glutaredoxin"/>
    <property type="match status" value="1"/>
</dbReference>
<dbReference type="AlphaFoldDB" id="A0A9X1YH20"/>
<proteinExistence type="predicted"/>
<protein>
    <submittedName>
        <fullName evidence="2">Thioredoxin family protein</fullName>
    </submittedName>
</protein>
<evidence type="ECO:0000259" key="1">
    <source>
        <dbReference type="Pfam" id="PF00085"/>
    </source>
</evidence>
<reference evidence="2" key="1">
    <citation type="submission" date="2021-11" db="EMBL/GenBank/DDBJ databases">
        <title>BS-T2-15 a new species belonging to the Comamonadaceae family isolated from the soil of a French oak forest.</title>
        <authorList>
            <person name="Mieszkin S."/>
            <person name="Alain K."/>
        </authorList>
    </citation>
    <scope>NUCLEOTIDE SEQUENCE</scope>
    <source>
        <strain evidence="2">BS-T2-15</strain>
    </source>
</reference>